<keyword evidence="2" id="KW-1185">Reference proteome</keyword>
<sequence>MYKDSTRLVLWVHHPVHSPTPPDPTTPKELLANIVAMRNTVPVIAFITIVRYHDRFPWLQTSQSFNAVLELAVRHSAVGTVRKLLHSMQACGKAFDERTVALVTRLRVRVSHRSLLRLRRRWMPQSTLGAHNRHIRGDGPAHHIASLFGETIEAELARVQSDTSLEVLSELLGTPHGVSRREYREAYLKAFRRDIKKVVTFERLLRKRRKRGQVFLPKLTVASVPPHSGSPISAIEGLSRDYEALAARPAKEFGSRIPPLSTELVSHLVAKIPSTRNRGAIHHIHLLLIRRFLLEGKREVGTQIATAYVQELCLRHTSLPHHVVIKVLSIVHLLLHAKYGCSSYAEGRNILVAMLQLHSDLKPQPRTLVILLQNLRTANRRSVRAYEALQWFRKRWPEIEDESVRRTVAKFALQGKSPRGEAIAREMAEREATFGTRWRMRVARGEDLAKPRARSFGKIYTREHRDKQEWIRMGLITRRAGFELASGAGSGKHYVGRIS</sequence>
<dbReference type="AlphaFoldDB" id="A0A0C3AWN1"/>
<evidence type="ECO:0000313" key="2">
    <source>
        <dbReference type="Proteomes" id="UP000054097"/>
    </source>
</evidence>
<evidence type="ECO:0000313" key="1">
    <source>
        <dbReference type="EMBL" id="KIM28935.1"/>
    </source>
</evidence>
<dbReference type="HOGENOM" id="CLU_546476_0_0_1"/>
<dbReference type="OrthoDB" id="3149711at2759"/>
<accession>A0A0C3AWN1</accession>
<name>A0A0C3AWN1_SERVB</name>
<organism evidence="1 2">
    <name type="scientific">Serendipita vermifera MAFF 305830</name>
    <dbReference type="NCBI Taxonomy" id="933852"/>
    <lineage>
        <taxon>Eukaryota</taxon>
        <taxon>Fungi</taxon>
        <taxon>Dikarya</taxon>
        <taxon>Basidiomycota</taxon>
        <taxon>Agaricomycotina</taxon>
        <taxon>Agaricomycetes</taxon>
        <taxon>Sebacinales</taxon>
        <taxon>Serendipitaceae</taxon>
        <taxon>Serendipita</taxon>
    </lineage>
</organism>
<proteinExistence type="predicted"/>
<dbReference type="EMBL" id="KN824290">
    <property type="protein sequence ID" value="KIM28935.1"/>
    <property type="molecule type" value="Genomic_DNA"/>
</dbReference>
<gene>
    <name evidence="1" type="ORF">M408DRAFT_125477</name>
</gene>
<protein>
    <submittedName>
        <fullName evidence="1">Uncharacterized protein</fullName>
    </submittedName>
</protein>
<dbReference type="Proteomes" id="UP000054097">
    <property type="component" value="Unassembled WGS sequence"/>
</dbReference>
<reference evidence="1 2" key="1">
    <citation type="submission" date="2014-04" db="EMBL/GenBank/DDBJ databases">
        <authorList>
            <consortium name="DOE Joint Genome Institute"/>
            <person name="Kuo A."/>
            <person name="Zuccaro A."/>
            <person name="Kohler A."/>
            <person name="Nagy L.G."/>
            <person name="Floudas D."/>
            <person name="Copeland A."/>
            <person name="Barry K.W."/>
            <person name="Cichocki N."/>
            <person name="Veneault-Fourrey C."/>
            <person name="LaButti K."/>
            <person name="Lindquist E.A."/>
            <person name="Lipzen A."/>
            <person name="Lundell T."/>
            <person name="Morin E."/>
            <person name="Murat C."/>
            <person name="Sun H."/>
            <person name="Tunlid A."/>
            <person name="Henrissat B."/>
            <person name="Grigoriev I.V."/>
            <person name="Hibbett D.S."/>
            <person name="Martin F."/>
            <person name="Nordberg H.P."/>
            <person name="Cantor M.N."/>
            <person name="Hua S.X."/>
        </authorList>
    </citation>
    <scope>NUCLEOTIDE SEQUENCE [LARGE SCALE GENOMIC DNA]</scope>
    <source>
        <strain evidence="1 2">MAFF 305830</strain>
    </source>
</reference>
<reference evidence="2" key="2">
    <citation type="submission" date="2015-01" db="EMBL/GenBank/DDBJ databases">
        <title>Evolutionary Origins and Diversification of the Mycorrhizal Mutualists.</title>
        <authorList>
            <consortium name="DOE Joint Genome Institute"/>
            <consortium name="Mycorrhizal Genomics Consortium"/>
            <person name="Kohler A."/>
            <person name="Kuo A."/>
            <person name="Nagy L.G."/>
            <person name="Floudas D."/>
            <person name="Copeland A."/>
            <person name="Barry K.W."/>
            <person name="Cichocki N."/>
            <person name="Veneault-Fourrey C."/>
            <person name="LaButti K."/>
            <person name="Lindquist E.A."/>
            <person name="Lipzen A."/>
            <person name="Lundell T."/>
            <person name="Morin E."/>
            <person name="Murat C."/>
            <person name="Riley R."/>
            <person name="Ohm R."/>
            <person name="Sun H."/>
            <person name="Tunlid A."/>
            <person name="Henrissat B."/>
            <person name="Grigoriev I.V."/>
            <person name="Hibbett D.S."/>
            <person name="Martin F."/>
        </authorList>
    </citation>
    <scope>NUCLEOTIDE SEQUENCE [LARGE SCALE GENOMIC DNA]</scope>
    <source>
        <strain evidence="2">MAFF 305830</strain>
    </source>
</reference>